<feature type="region of interest" description="Disordered" evidence="1">
    <location>
        <begin position="214"/>
        <end position="258"/>
    </location>
</feature>
<sequence>MKLFWKLCDGTDGALGAMMGAPTASKGGWRVSSGARNMLLLVFRGFCAGENRLQMVMGMRGNSGGGLDWIDQTQFCCSVRVSPCSAADGFASGVVAQHLAGRRAAGNGAAGHSGRLGLSTTSPRVVVLTPACRFGDEGVAERAAPGTLATWTPVEPDASLPVQKQLVMLESALLLWGWALGTSTRRLGSSMDPRLLGFQDVVWMRLAGQSCRQLGQARPSLTNRSPQGRFDGGRPSRAGSRDERETTHVRRQSGRTGRHLRRVNEARGHDVWEAGRWPPGVSEWMMGSEDLAKIAAPSNVQRLAAKLAHSPCPLPSHPASLLGLFPLRLRLLLFAVPCPPPPVRLSSTPQRHHRRRIATHTANGARTRTHARSLARKGASSNPLPGAFAAPRRRSRERSQDQANCEDYWPPWREAGCEIDDGQPVGPAATELHHTTPHRTTLVALDPIPVRLPACLPPSVVAWCQIPSIQNRRSDACLGLLPDTEHGAPNPVLILADAQDGHGLAGRGPETQRHYPEPTPAAHRHL</sequence>
<dbReference type="Proteomes" id="UP001287286">
    <property type="component" value="Unassembled WGS sequence"/>
</dbReference>
<feature type="compositionally biased region" description="Basic residues" evidence="1">
    <location>
        <begin position="249"/>
        <end position="258"/>
    </location>
</feature>
<evidence type="ECO:0000256" key="1">
    <source>
        <dbReference type="SAM" id="MobiDB-lite"/>
    </source>
</evidence>
<proteinExistence type="predicted"/>
<evidence type="ECO:0000313" key="3">
    <source>
        <dbReference type="Proteomes" id="UP001287286"/>
    </source>
</evidence>
<keyword evidence="3" id="KW-1185">Reference proteome</keyword>
<feature type="region of interest" description="Disordered" evidence="1">
    <location>
        <begin position="501"/>
        <end position="526"/>
    </location>
</feature>
<comment type="caution">
    <text evidence="2">The sequence shown here is derived from an EMBL/GenBank/DDBJ whole genome shotgun (WGS) entry which is preliminary data.</text>
</comment>
<reference evidence="2 3" key="1">
    <citation type="journal article" date="2024" name="Microbiol. Resour. Announc.">
        <title>Genome annotations for the ascomycete fungi Trichoderma harzianum, Trichoderma aggressivum, and Purpureocillium lilacinum.</title>
        <authorList>
            <person name="Beijen E.P.W."/>
            <person name="Ohm R.A."/>
        </authorList>
    </citation>
    <scope>NUCLEOTIDE SEQUENCE [LARGE SCALE GENOMIC DNA]</scope>
    <source>
        <strain evidence="2 3">CBS 150709</strain>
    </source>
</reference>
<accession>A0ABR0C1R3</accession>
<feature type="compositionally biased region" description="Basic and acidic residues" evidence="1">
    <location>
        <begin position="231"/>
        <end position="248"/>
    </location>
</feature>
<gene>
    <name evidence="2" type="ORF">Purlil1_5321</name>
</gene>
<evidence type="ECO:0000313" key="2">
    <source>
        <dbReference type="EMBL" id="KAK4090150.1"/>
    </source>
</evidence>
<feature type="region of interest" description="Disordered" evidence="1">
    <location>
        <begin position="359"/>
        <end position="407"/>
    </location>
</feature>
<organism evidence="2 3">
    <name type="scientific">Purpureocillium lilacinum</name>
    <name type="common">Paecilomyces lilacinus</name>
    <dbReference type="NCBI Taxonomy" id="33203"/>
    <lineage>
        <taxon>Eukaryota</taxon>
        <taxon>Fungi</taxon>
        <taxon>Dikarya</taxon>
        <taxon>Ascomycota</taxon>
        <taxon>Pezizomycotina</taxon>
        <taxon>Sordariomycetes</taxon>
        <taxon>Hypocreomycetidae</taxon>
        <taxon>Hypocreales</taxon>
        <taxon>Ophiocordycipitaceae</taxon>
        <taxon>Purpureocillium</taxon>
    </lineage>
</organism>
<name>A0ABR0C1R3_PURLI</name>
<protein>
    <submittedName>
        <fullName evidence="2">Uncharacterized protein</fullName>
    </submittedName>
</protein>
<dbReference type="EMBL" id="JAWRVI010000016">
    <property type="protein sequence ID" value="KAK4090150.1"/>
    <property type="molecule type" value="Genomic_DNA"/>
</dbReference>